<dbReference type="Proteomes" id="UP000295060">
    <property type="component" value="Unassembled WGS sequence"/>
</dbReference>
<gene>
    <name evidence="2" type="ORF">EV137_5198</name>
</gene>
<comment type="caution">
    <text evidence="2">The sequence shown here is derived from an EMBL/GenBank/DDBJ whole genome shotgun (WGS) entry which is preliminary data.</text>
</comment>
<dbReference type="EMBL" id="SODU01000003">
    <property type="protein sequence ID" value="TDW87126.1"/>
    <property type="molecule type" value="Genomic_DNA"/>
</dbReference>
<dbReference type="RefSeq" id="WP_166680018.1">
    <property type="nucleotide sequence ID" value="NZ_SODU01000003.1"/>
</dbReference>
<proteinExistence type="predicted"/>
<accession>A0ABY2F965</accession>
<reference evidence="2 3" key="1">
    <citation type="submission" date="2019-03" db="EMBL/GenBank/DDBJ databases">
        <title>Genomic Encyclopedia of Type Strains, Phase III (KMG-III): the genomes of soil and plant-associated and newly described type strains.</title>
        <authorList>
            <person name="Whitman W."/>
        </authorList>
    </citation>
    <scope>NUCLEOTIDE SEQUENCE [LARGE SCALE GENOMIC DNA]</scope>
    <source>
        <strain evidence="2 3">VKMAc-2574</strain>
    </source>
</reference>
<feature type="region of interest" description="Disordered" evidence="1">
    <location>
        <begin position="1"/>
        <end position="46"/>
    </location>
</feature>
<name>A0ABY2F965_9ACTN</name>
<evidence type="ECO:0000313" key="3">
    <source>
        <dbReference type="Proteomes" id="UP000295060"/>
    </source>
</evidence>
<evidence type="ECO:0000313" key="2">
    <source>
        <dbReference type="EMBL" id="TDW87126.1"/>
    </source>
</evidence>
<evidence type="ECO:0000256" key="1">
    <source>
        <dbReference type="SAM" id="MobiDB-lite"/>
    </source>
</evidence>
<protein>
    <submittedName>
        <fullName evidence="2">Uncharacterized protein</fullName>
    </submittedName>
</protein>
<organism evidence="2 3">
    <name type="scientific">Kribbella pratensis</name>
    <dbReference type="NCBI Taxonomy" id="2512112"/>
    <lineage>
        <taxon>Bacteria</taxon>
        <taxon>Bacillati</taxon>
        <taxon>Actinomycetota</taxon>
        <taxon>Actinomycetes</taxon>
        <taxon>Propionibacteriales</taxon>
        <taxon>Kribbellaceae</taxon>
        <taxon>Kribbella</taxon>
    </lineage>
</organism>
<keyword evidence="3" id="KW-1185">Reference proteome</keyword>
<sequence length="46" mass="5435">MERGRELWRMCGIRQRADRRHDHRTSNPRKNPSGRPSPLTKRVAPA</sequence>